<gene>
    <name evidence="1" type="ORF">SAMN05444366_3154</name>
</gene>
<keyword evidence="2" id="KW-1185">Reference proteome</keyword>
<proteinExistence type="predicted"/>
<dbReference type="Pfam" id="PF12893">
    <property type="entry name" value="Lumazine_bd_2"/>
    <property type="match status" value="1"/>
</dbReference>
<dbReference type="Gene3D" id="3.10.450.50">
    <property type="match status" value="1"/>
</dbReference>
<reference evidence="2" key="1">
    <citation type="submission" date="2016-11" db="EMBL/GenBank/DDBJ databases">
        <authorList>
            <person name="Varghese N."/>
            <person name="Submissions S."/>
        </authorList>
    </citation>
    <scope>NUCLEOTIDE SEQUENCE [LARGE SCALE GENOMIC DNA]</scope>
    <source>
        <strain evidence="2">DSM 1811</strain>
    </source>
</reference>
<dbReference type="OrthoDB" id="8445243at2"/>
<organism evidence="1 2">
    <name type="scientific">Flavobacterium saccharophilum</name>
    <dbReference type="NCBI Taxonomy" id="29534"/>
    <lineage>
        <taxon>Bacteria</taxon>
        <taxon>Pseudomonadati</taxon>
        <taxon>Bacteroidota</taxon>
        <taxon>Flavobacteriia</taxon>
        <taxon>Flavobacteriales</taxon>
        <taxon>Flavobacteriaceae</taxon>
        <taxon>Flavobacterium</taxon>
    </lineage>
</organism>
<dbReference type="InterPro" id="IPR039437">
    <property type="entry name" value="FrzH/put_lumazine-bd"/>
</dbReference>
<sequence>MKLQKSKLLVSKVILLIVFIFFNAQGMKAQNNNTMKTHNLDTEAITDAIENYYFKGIYEGDAILLESIFYPGTLVYGDVNGQPYFKTADLYLDGVKNRQSPKDAGKPYKGEILNIKVVNSIAMAEINLKMYEFNYRDFLSFHKINGKWYIVNKMLTNVSE</sequence>
<dbReference type="Proteomes" id="UP000184121">
    <property type="component" value="Unassembled WGS sequence"/>
</dbReference>
<evidence type="ECO:0000313" key="1">
    <source>
        <dbReference type="EMBL" id="SHM40193.1"/>
    </source>
</evidence>
<protein>
    <submittedName>
        <fullName evidence="1">Putative lumazine-binding</fullName>
    </submittedName>
</protein>
<dbReference type="EMBL" id="FRBY01000004">
    <property type="protein sequence ID" value="SHM40193.1"/>
    <property type="molecule type" value="Genomic_DNA"/>
</dbReference>
<dbReference type="InterPro" id="IPR032710">
    <property type="entry name" value="NTF2-like_dom_sf"/>
</dbReference>
<dbReference type="RefSeq" id="WP_086065350.1">
    <property type="nucleotide sequence ID" value="NZ_FRBY01000004.1"/>
</dbReference>
<dbReference type="STRING" id="29534.SAMN05444366_3154"/>
<dbReference type="AlphaFoldDB" id="A0A1M7IHY9"/>
<evidence type="ECO:0000313" key="2">
    <source>
        <dbReference type="Proteomes" id="UP000184121"/>
    </source>
</evidence>
<accession>A0A1M7IHY9</accession>
<name>A0A1M7IHY9_9FLAO</name>
<dbReference type="SUPFAM" id="SSF54427">
    <property type="entry name" value="NTF2-like"/>
    <property type="match status" value="1"/>
</dbReference>